<dbReference type="InterPro" id="IPR052709">
    <property type="entry name" value="Transposase-MT_Hybrid"/>
</dbReference>
<dbReference type="STRING" id="105785.A0A2J7PNG6"/>
<dbReference type="InterPro" id="IPR036397">
    <property type="entry name" value="RNaseH_sf"/>
</dbReference>
<dbReference type="OrthoDB" id="7344400at2759"/>
<dbReference type="EMBL" id="NEVH01023953">
    <property type="protein sequence ID" value="PNF17884.1"/>
    <property type="molecule type" value="Genomic_DNA"/>
</dbReference>
<dbReference type="PANTHER" id="PTHR46060:SF1">
    <property type="entry name" value="MARINER MOS1 TRANSPOSASE-LIKE PROTEIN"/>
    <property type="match status" value="1"/>
</dbReference>
<feature type="compositionally biased region" description="Basic and acidic residues" evidence="1">
    <location>
        <begin position="219"/>
        <end position="230"/>
    </location>
</feature>
<sequence length="395" mass="45372">VENDKRSGRPSTSKTTENVEEIRELIHEDRRQTIHELADTAGISFRCYATNLLLSFSGEALRRCFGILYATAHCYCVTMEVSTLNTSYCSLLKAVRPEQPSGSSILSGVHLPIDQLARGVLLHYENARSHTARVEALRRAITHPRSPTECVRSRKTEVNGEVHGVRCKMTEQHEQRYCIKFCQKLDDTQVETIRKIQKAFGNDSMSNSRIKEWYNRFKDGRTSADSEPRSGRPSTSRNENVIEQVWTLVMEDRHITVRELANEIGVSTGSVHSILTEDLGMRRVSPKFVPKLLTMEQKQHHLEIAQDMLDNANGNPNFLNTAPYSPNMASCDFWLLPKLKMPVKGTRFESREDIMRDAMARLITIPKDAFQKCFQQWQKRWEKCVHYQGDYFEGD</sequence>
<reference evidence="3 4" key="1">
    <citation type="submission" date="2017-12" db="EMBL/GenBank/DDBJ databases">
        <title>Hemimetabolous genomes reveal molecular basis of termite eusociality.</title>
        <authorList>
            <person name="Harrison M.C."/>
            <person name="Jongepier E."/>
            <person name="Robertson H.M."/>
            <person name="Arning N."/>
            <person name="Bitard-Feildel T."/>
            <person name="Chao H."/>
            <person name="Childers C.P."/>
            <person name="Dinh H."/>
            <person name="Doddapaneni H."/>
            <person name="Dugan S."/>
            <person name="Gowin J."/>
            <person name="Greiner C."/>
            <person name="Han Y."/>
            <person name="Hu H."/>
            <person name="Hughes D.S.T."/>
            <person name="Huylmans A.-K."/>
            <person name="Kemena C."/>
            <person name="Kremer L.P.M."/>
            <person name="Lee S.L."/>
            <person name="Lopez-Ezquerra A."/>
            <person name="Mallet L."/>
            <person name="Monroy-Kuhn J.M."/>
            <person name="Moser A."/>
            <person name="Murali S.C."/>
            <person name="Muzny D.M."/>
            <person name="Otani S."/>
            <person name="Piulachs M.-D."/>
            <person name="Poelchau M."/>
            <person name="Qu J."/>
            <person name="Schaub F."/>
            <person name="Wada-Katsumata A."/>
            <person name="Worley K.C."/>
            <person name="Xie Q."/>
            <person name="Ylla G."/>
            <person name="Poulsen M."/>
            <person name="Gibbs R.A."/>
            <person name="Schal C."/>
            <person name="Richards S."/>
            <person name="Belles X."/>
            <person name="Korb J."/>
            <person name="Bornberg-Bauer E."/>
        </authorList>
    </citation>
    <scope>NUCLEOTIDE SEQUENCE [LARGE SCALE GENOMIC DNA]</scope>
    <source>
        <tissue evidence="3">Whole body</tissue>
    </source>
</reference>
<gene>
    <name evidence="3" type="ORF">B7P43_G02188</name>
</gene>
<dbReference type="Pfam" id="PF17906">
    <property type="entry name" value="HTH_48"/>
    <property type="match status" value="1"/>
</dbReference>
<dbReference type="Proteomes" id="UP000235965">
    <property type="component" value="Unassembled WGS sequence"/>
</dbReference>
<feature type="domain" description="Mos1 transposase HTH" evidence="2">
    <location>
        <begin position="176"/>
        <end position="220"/>
    </location>
</feature>
<dbReference type="GO" id="GO:0003676">
    <property type="term" value="F:nucleic acid binding"/>
    <property type="evidence" value="ECO:0007669"/>
    <property type="project" value="InterPro"/>
</dbReference>
<comment type="caution">
    <text evidence="3">The sequence shown here is derived from an EMBL/GenBank/DDBJ whole genome shotgun (WGS) entry which is preliminary data.</text>
</comment>
<evidence type="ECO:0000313" key="3">
    <source>
        <dbReference type="EMBL" id="PNF17884.1"/>
    </source>
</evidence>
<evidence type="ECO:0000313" key="4">
    <source>
        <dbReference type="Proteomes" id="UP000235965"/>
    </source>
</evidence>
<accession>A0A2J7PNG6</accession>
<dbReference type="PANTHER" id="PTHR46060">
    <property type="entry name" value="MARINER MOS1 TRANSPOSASE-LIKE PROTEIN"/>
    <property type="match status" value="1"/>
</dbReference>
<proteinExistence type="predicted"/>
<dbReference type="AlphaFoldDB" id="A0A2J7PNG6"/>
<dbReference type="Gene3D" id="3.30.420.10">
    <property type="entry name" value="Ribonuclease H-like superfamily/Ribonuclease H"/>
    <property type="match status" value="1"/>
</dbReference>
<evidence type="ECO:0000259" key="2">
    <source>
        <dbReference type="Pfam" id="PF17906"/>
    </source>
</evidence>
<name>A0A2J7PNG6_9NEOP</name>
<protein>
    <recommendedName>
        <fullName evidence="2">Mos1 transposase HTH domain-containing protein</fullName>
    </recommendedName>
</protein>
<keyword evidence="4" id="KW-1185">Reference proteome</keyword>
<evidence type="ECO:0000256" key="1">
    <source>
        <dbReference type="SAM" id="MobiDB-lite"/>
    </source>
</evidence>
<dbReference type="Gene3D" id="1.10.10.1450">
    <property type="match status" value="1"/>
</dbReference>
<dbReference type="InParanoid" id="A0A2J7PNG6"/>
<feature type="non-terminal residue" evidence="3">
    <location>
        <position position="1"/>
    </location>
</feature>
<dbReference type="InterPro" id="IPR041426">
    <property type="entry name" value="Mos1_HTH"/>
</dbReference>
<organism evidence="3 4">
    <name type="scientific">Cryptotermes secundus</name>
    <dbReference type="NCBI Taxonomy" id="105785"/>
    <lineage>
        <taxon>Eukaryota</taxon>
        <taxon>Metazoa</taxon>
        <taxon>Ecdysozoa</taxon>
        <taxon>Arthropoda</taxon>
        <taxon>Hexapoda</taxon>
        <taxon>Insecta</taxon>
        <taxon>Pterygota</taxon>
        <taxon>Neoptera</taxon>
        <taxon>Polyneoptera</taxon>
        <taxon>Dictyoptera</taxon>
        <taxon>Blattodea</taxon>
        <taxon>Blattoidea</taxon>
        <taxon>Termitoidae</taxon>
        <taxon>Kalotermitidae</taxon>
        <taxon>Cryptotermitinae</taxon>
        <taxon>Cryptotermes</taxon>
    </lineage>
</organism>
<feature type="region of interest" description="Disordered" evidence="1">
    <location>
        <begin position="219"/>
        <end position="238"/>
    </location>
</feature>